<keyword evidence="2" id="KW-1185">Reference proteome</keyword>
<dbReference type="AlphaFoldDB" id="A0AAD8V3D4"/>
<dbReference type="RefSeq" id="XP_060411646.1">
    <property type="nucleotide sequence ID" value="XM_060552271.1"/>
</dbReference>
<name>A0AAD8V3D4_9PEZI</name>
<comment type="caution">
    <text evidence="1">The sequence shown here is derived from an EMBL/GenBank/DDBJ whole genome shotgun (WGS) entry which is preliminary data.</text>
</comment>
<proteinExistence type="predicted"/>
<gene>
    <name evidence="1" type="ORF">LY79DRAFT_298857</name>
</gene>
<evidence type="ECO:0000313" key="1">
    <source>
        <dbReference type="EMBL" id="KAK1580613.1"/>
    </source>
</evidence>
<evidence type="ECO:0000313" key="2">
    <source>
        <dbReference type="Proteomes" id="UP001230504"/>
    </source>
</evidence>
<protein>
    <submittedName>
        <fullName evidence="1">Uncharacterized protein</fullName>
    </submittedName>
</protein>
<organism evidence="1 2">
    <name type="scientific">Colletotrichum navitas</name>
    <dbReference type="NCBI Taxonomy" id="681940"/>
    <lineage>
        <taxon>Eukaryota</taxon>
        <taxon>Fungi</taxon>
        <taxon>Dikarya</taxon>
        <taxon>Ascomycota</taxon>
        <taxon>Pezizomycotina</taxon>
        <taxon>Sordariomycetes</taxon>
        <taxon>Hypocreomycetidae</taxon>
        <taxon>Glomerellales</taxon>
        <taxon>Glomerellaceae</taxon>
        <taxon>Colletotrichum</taxon>
        <taxon>Colletotrichum graminicola species complex</taxon>
    </lineage>
</organism>
<dbReference type="GeneID" id="85436511"/>
<sequence>MAEGNDGPGELLEVCVAWPCCHVGQKDGKQRPAPGRRGLLPAPVLLIELSCCSQSPEIPREVQSLRCSSLCMSRACGLVPSSREAPDSPVTCFSWSHRTARSEVQTLLISRDRQVRRETATTNLRPLPDVTDVPGTPLLEPPTCLWIHGQHS</sequence>
<dbReference type="Proteomes" id="UP001230504">
    <property type="component" value="Unassembled WGS sequence"/>
</dbReference>
<dbReference type="EMBL" id="JAHLJV010000053">
    <property type="protein sequence ID" value="KAK1580613.1"/>
    <property type="molecule type" value="Genomic_DNA"/>
</dbReference>
<accession>A0AAD8V3D4</accession>
<reference evidence="1" key="1">
    <citation type="submission" date="2021-06" db="EMBL/GenBank/DDBJ databases">
        <title>Comparative genomics, transcriptomics and evolutionary studies reveal genomic signatures of adaptation to plant cell wall in hemibiotrophic fungi.</title>
        <authorList>
            <consortium name="DOE Joint Genome Institute"/>
            <person name="Baroncelli R."/>
            <person name="Diaz J.F."/>
            <person name="Benocci T."/>
            <person name="Peng M."/>
            <person name="Battaglia E."/>
            <person name="Haridas S."/>
            <person name="Andreopoulos W."/>
            <person name="Labutti K."/>
            <person name="Pangilinan J."/>
            <person name="Floch G.L."/>
            <person name="Makela M.R."/>
            <person name="Henrissat B."/>
            <person name="Grigoriev I.V."/>
            <person name="Crouch J.A."/>
            <person name="De Vries R.P."/>
            <person name="Sukno S.A."/>
            <person name="Thon M.R."/>
        </authorList>
    </citation>
    <scope>NUCLEOTIDE SEQUENCE</scope>
    <source>
        <strain evidence="1">CBS 125086</strain>
    </source>
</reference>